<comment type="cofactor">
    <cofactor evidence="1">
        <name>Fe cation</name>
        <dbReference type="ChEBI" id="CHEBI:24875"/>
    </cofactor>
</comment>
<dbReference type="Proteomes" id="UP000322225">
    <property type="component" value="Chromosome 12"/>
</dbReference>
<reference evidence="8" key="1">
    <citation type="submission" date="2017-08" db="EMBL/GenBank/DDBJ databases">
        <authorList>
            <person name="Cuomo C."/>
            <person name="Billmyre B."/>
            <person name="Heitman J."/>
        </authorList>
    </citation>
    <scope>NUCLEOTIDE SEQUENCE</scope>
    <source>
        <strain evidence="8">CBS 12478</strain>
    </source>
</reference>
<dbReference type="PANTHER" id="PTHR20883:SF45">
    <property type="entry name" value="PHYTANOYL-COA DIOXYGENASE FAMILY PROTEIN"/>
    <property type="match status" value="1"/>
</dbReference>
<evidence type="ECO:0000256" key="6">
    <source>
        <dbReference type="ARBA" id="ARBA00023002"/>
    </source>
</evidence>
<comment type="similarity">
    <text evidence="2">Belongs to the PhyH family.</text>
</comment>
<keyword evidence="4" id="KW-0479">Metal-binding</keyword>
<evidence type="ECO:0000313" key="8">
    <source>
        <dbReference type="EMBL" id="WWD22200.1"/>
    </source>
</evidence>
<keyword evidence="9" id="KW-1185">Reference proteome</keyword>
<reference evidence="8" key="2">
    <citation type="submission" date="2024-01" db="EMBL/GenBank/DDBJ databases">
        <title>Comparative genomics of Cryptococcus and Kwoniella reveals pathogenesis evolution and contrasting modes of karyotype evolution via chromosome fusion or intercentromeric recombination.</title>
        <authorList>
            <person name="Coelho M.A."/>
            <person name="David-Palma M."/>
            <person name="Shea T."/>
            <person name="Bowers K."/>
            <person name="McGinley-Smith S."/>
            <person name="Mohammad A.W."/>
            <person name="Gnirke A."/>
            <person name="Yurkov A.M."/>
            <person name="Nowrousian M."/>
            <person name="Sun S."/>
            <person name="Cuomo C.A."/>
            <person name="Heitman J."/>
        </authorList>
    </citation>
    <scope>NUCLEOTIDE SEQUENCE</scope>
    <source>
        <strain evidence="8">CBS 12478</strain>
    </source>
</reference>
<sequence>MSSYTCTHSTKMAITQDTESKFVTLPATAPVKDILEVLHRDGVIVLSDYCSEDEVDQWNAKAEHHFAKAENAGRDKDSFFKGFRASHTTAAYDLIGSCPEEVSKILQRKVWHQVMEEFLAHEMWDWLGEEKVTRKSGYWLHTSIGYKVGPGAGLQVLHRDINSTAIQRTGPESWVNGVSTFVAGCDVTADNGGTHVAPGSHLWPQDRAPKQEDCVAVEMKKGSLAIWLSSIFHGAGANILDPSHPDAFRTIYGFFACSDNFRQGEITALACKPEDFMKMPPEVLRLLGFYKGRTGGGALAGRDPIETWSGLQGYNGGEWKYQEE</sequence>
<evidence type="ECO:0000256" key="1">
    <source>
        <dbReference type="ARBA" id="ARBA00001962"/>
    </source>
</evidence>
<dbReference type="SUPFAM" id="SSF51197">
    <property type="entry name" value="Clavaminate synthase-like"/>
    <property type="match status" value="1"/>
</dbReference>
<dbReference type="KEGG" id="ksn:43591720"/>
<organism evidence="8 9">
    <name type="scientific">Kwoniella shandongensis</name>
    <dbReference type="NCBI Taxonomy" id="1734106"/>
    <lineage>
        <taxon>Eukaryota</taxon>
        <taxon>Fungi</taxon>
        <taxon>Dikarya</taxon>
        <taxon>Basidiomycota</taxon>
        <taxon>Agaricomycotina</taxon>
        <taxon>Tremellomycetes</taxon>
        <taxon>Tremellales</taxon>
        <taxon>Cryptococcaceae</taxon>
        <taxon>Kwoniella</taxon>
    </lineage>
</organism>
<evidence type="ECO:0000256" key="3">
    <source>
        <dbReference type="ARBA" id="ARBA00011738"/>
    </source>
</evidence>
<dbReference type="RefSeq" id="XP_031858187.2">
    <property type="nucleotide sequence ID" value="XM_032007549.2"/>
</dbReference>
<keyword evidence="6" id="KW-0560">Oxidoreductase</keyword>
<dbReference type="AlphaFoldDB" id="A0AAJ8LS06"/>
<keyword evidence="7" id="KW-0408">Iron</keyword>
<dbReference type="Pfam" id="PF05721">
    <property type="entry name" value="PhyH"/>
    <property type="match status" value="1"/>
</dbReference>
<dbReference type="GO" id="GO:0046872">
    <property type="term" value="F:metal ion binding"/>
    <property type="evidence" value="ECO:0007669"/>
    <property type="project" value="UniProtKB-KW"/>
</dbReference>
<evidence type="ECO:0000256" key="2">
    <source>
        <dbReference type="ARBA" id="ARBA00005830"/>
    </source>
</evidence>
<dbReference type="Gene3D" id="2.60.120.620">
    <property type="entry name" value="q2cbj1_9rhob like domain"/>
    <property type="match status" value="1"/>
</dbReference>
<comment type="subunit">
    <text evidence="3">Homodimer.</text>
</comment>
<keyword evidence="5" id="KW-0223">Dioxygenase</keyword>
<evidence type="ECO:0000256" key="7">
    <source>
        <dbReference type="ARBA" id="ARBA00023004"/>
    </source>
</evidence>
<gene>
    <name evidence="8" type="ORF">CI109_106691</name>
</gene>
<dbReference type="EMBL" id="CP144062">
    <property type="protein sequence ID" value="WWD22200.1"/>
    <property type="molecule type" value="Genomic_DNA"/>
</dbReference>
<evidence type="ECO:0000313" key="9">
    <source>
        <dbReference type="Proteomes" id="UP000322225"/>
    </source>
</evidence>
<evidence type="ECO:0000256" key="5">
    <source>
        <dbReference type="ARBA" id="ARBA00022964"/>
    </source>
</evidence>
<accession>A0AAJ8LS06</accession>
<dbReference type="PANTHER" id="PTHR20883">
    <property type="entry name" value="PHYTANOYL-COA DIOXYGENASE DOMAIN CONTAINING 1"/>
    <property type="match status" value="1"/>
</dbReference>
<dbReference type="InterPro" id="IPR008775">
    <property type="entry name" value="Phytyl_CoA_dOase-like"/>
</dbReference>
<proteinExistence type="inferred from homology"/>
<evidence type="ECO:0000256" key="4">
    <source>
        <dbReference type="ARBA" id="ARBA00022723"/>
    </source>
</evidence>
<dbReference type="GeneID" id="43591720"/>
<protein>
    <recommendedName>
        <fullName evidence="10">Phytanoyl-CoA dioxygenase</fullName>
    </recommendedName>
</protein>
<evidence type="ECO:0008006" key="10">
    <source>
        <dbReference type="Google" id="ProtNLM"/>
    </source>
</evidence>
<dbReference type="GO" id="GO:0051213">
    <property type="term" value="F:dioxygenase activity"/>
    <property type="evidence" value="ECO:0007669"/>
    <property type="project" value="UniProtKB-KW"/>
</dbReference>
<name>A0AAJ8LS06_9TREE</name>